<evidence type="ECO:0000313" key="1">
    <source>
        <dbReference type="EMBL" id="GKU85356.1"/>
    </source>
</evidence>
<dbReference type="EMBL" id="BPVZ01000001">
    <property type="protein sequence ID" value="GKU85356.1"/>
    <property type="molecule type" value="Genomic_DNA"/>
</dbReference>
<dbReference type="AlphaFoldDB" id="A0AAV5HIJ0"/>
<reference evidence="1 2" key="1">
    <citation type="journal article" date="2021" name="Commun. Biol.">
        <title>The genome of Shorea leprosula (Dipterocarpaceae) highlights the ecological relevance of drought in aseasonal tropical rainforests.</title>
        <authorList>
            <person name="Ng K.K.S."/>
            <person name="Kobayashi M.J."/>
            <person name="Fawcett J.A."/>
            <person name="Hatakeyama M."/>
            <person name="Paape T."/>
            <person name="Ng C.H."/>
            <person name="Ang C.C."/>
            <person name="Tnah L.H."/>
            <person name="Lee C.T."/>
            <person name="Nishiyama T."/>
            <person name="Sese J."/>
            <person name="O'Brien M.J."/>
            <person name="Copetti D."/>
            <person name="Mohd Noor M.I."/>
            <person name="Ong R.C."/>
            <person name="Putra M."/>
            <person name="Sireger I.Z."/>
            <person name="Indrioko S."/>
            <person name="Kosugi Y."/>
            <person name="Izuno A."/>
            <person name="Isagi Y."/>
            <person name="Lee S.L."/>
            <person name="Shimizu K.K."/>
        </authorList>
    </citation>
    <scope>NUCLEOTIDE SEQUENCE [LARGE SCALE GENOMIC DNA]</scope>
    <source>
        <strain evidence="1">214</strain>
    </source>
</reference>
<comment type="caution">
    <text evidence="1">The sequence shown here is derived from an EMBL/GenBank/DDBJ whole genome shotgun (WGS) entry which is preliminary data.</text>
</comment>
<proteinExistence type="predicted"/>
<dbReference type="PANTHER" id="PTHR36751">
    <property type="entry name" value="F3E22.8 PROTEIN"/>
    <property type="match status" value="1"/>
</dbReference>
<evidence type="ECO:0000313" key="2">
    <source>
        <dbReference type="Proteomes" id="UP001054252"/>
    </source>
</evidence>
<keyword evidence="2" id="KW-1185">Reference proteome</keyword>
<dbReference type="Proteomes" id="UP001054252">
    <property type="component" value="Unassembled WGS sequence"/>
</dbReference>
<sequence>MEIYAIGDSRTVAAVQDLGCFAKFYLHRPHSFTCNNFLALCSDSLTETSELVQITAAFLPAYAFAPPTVKSNYKTTTRTILWRKRRIRRRTISSDDSDEVEDYGFFGDDGYGTFGGGSGGGGGGGGKGWNFNRFGGHDWDDSSSPPPWSAPALSFIYEVICWIALSNCVHFAFKKLARTVPAGIEDADREKVPIRLASIC</sequence>
<dbReference type="PANTHER" id="PTHR36751:SF1">
    <property type="entry name" value="F3E22.8 PROTEIN"/>
    <property type="match status" value="1"/>
</dbReference>
<protein>
    <submittedName>
        <fullName evidence="1">Uncharacterized protein</fullName>
    </submittedName>
</protein>
<organism evidence="1 2">
    <name type="scientific">Rubroshorea leprosula</name>
    <dbReference type="NCBI Taxonomy" id="152421"/>
    <lineage>
        <taxon>Eukaryota</taxon>
        <taxon>Viridiplantae</taxon>
        <taxon>Streptophyta</taxon>
        <taxon>Embryophyta</taxon>
        <taxon>Tracheophyta</taxon>
        <taxon>Spermatophyta</taxon>
        <taxon>Magnoliopsida</taxon>
        <taxon>eudicotyledons</taxon>
        <taxon>Gunneridae</taxon>
        <taxon>Pentapetalae</taxon>
        <taxon>rosids</taxon>
        <taxon>malvids</taxon>
        <taxon>Malvales</taxon>
        <taxon>Dipterocarpaceae</taxon>
        <taxon>Rubroshorea</taxon>
    </lineage>
</organism>
<gene>
    <name evidence="1" type="ORF">SLEP1_g36</name>
</gene>
<accession>A0AAV5HIJ0</accession>
<name>A0AAV5HIJ0_9ROSI</name>